<protein>
    <submittedName>
        <fullName evidence="1">Uncharacterized protein</fullName>
    </submittedName>
</protein>
<name>A0A1G8SF49_9PSED</name>
<dbReference type="RefSeq" id="WP_074758831.1">
    <property type="nucleotide sequence ID" value="NZ_CP155619.1"/>
</dbReference>
<evidence type="ECO:0000313" key="2">
    <source>
        <dbReference type="Proteomes" id="UP000182894"/>
    </source>
</evidence>
<reference evidence="2" key="1">
    <citation type="submission" date="2016-10" db="EMBL/GenBank/DDBJ databases">
        <authorList>
            <person name="Varghese N."/>
            <person name="Submissions S."/>
        </authorList>
    </citation>
    <scope>NUCLEOTIDE SEQUENCE [LARGE SCALE GENOMIC DNA]</scope>
    <source>
        <strain evidence="2">ATCC 700689</strain>
    </source>
</reference>
<proteinExistence type="predicted"/>
<sequence length="66" mass="7389">MSASTKTTITSGDADGAERQISYEAYLRRFEVEAAAFERGFKTALFIEQFKAGLLPNADRKSQRLQ</sequence>
<dbReference type="AlphaFoldDB" id="A0A1G8SF49"/>
<dbReference type="OrthoDB" id="6995933at2"/>
<evidence type="ECO:0000313" key="1">
    <source>
        <dbReference type="EMBL" id="SDJ27320.1"/>
    </source>
</evidence>
<accession>A0A1G8SF49</accession>
<organism evidence="1 2">
    <name type="scientific">Pseudomonas abietaniphila</name>
    <dbReference type="NCBI Taxonomy" id="89065"/>
    <lineage>
        <taxon>Bacteria</taxon>
        <taxon>Pseudomonadati</taxon>
        <taxon>Pseudomonadota</taxon>
        <taxon>Gammaproteobacteria</taxon>
        <taxon>Pseudomonadales</taxon>
        <taxon>Pseudomonadaceae</taxon>
        <taxon>Pseudomonas</taxon>
    </lineage>
</organism>
<dbReference type="Proteomes" id="UP000182894">
    <property type="component" value="Unassembled WGS sequence"/>
</dbReference>
<gene>
    <name evidence="1" type="ORF">SAMN05216605_12510</name>
</gene>
<keyword evidence="2" id="KW-1185">Reference proteome</keyword>
<dbReference type="EMBL" id="FNCO01000025">
    <property type="protein sequence ID" value="SDJ27320.1"/>
    <property type="molecule type" value="Genomic_DNA"/>
</dbReference>